<evidence type="ECO:0000313" key="6">
    <source>
        <dbReference type="Proteomes" id="UP000053095"/>
    </source>
</evidence>
<feature type="transmembrane region" description="Helical" evidence="3">
    <location>
        <begin position="507"/>
        <end position="530"/>
    </location>
</feature>
<sequence length="871" mass="97864">MIHHLMIGTWTPPGRIYTVAFDDQELTLKLVKKTMIPEDEPISWMTFDHAKKNIYGAAMKKWSSFSVRSPTEIVHEASHEMGGDPMANSADTNTRAIFVLAGHKPPYNVYGNPFYKHAGFGNVFSVTETGKIDKNVQNFEIDPHSGIHGMVFDPTESYLYSADMGANKIWTHKKDPDTGLLTLVDSIDAPAPGDHPRWVAIHPSGHYLYALMEAGNRLAVYVIDEKRHVPVFTRMIYPLIPPGLPPRNKYRSDVVFTTKSGKYLFATARSNHNDVHGYISAFRLGPEGNIEKQLFINPTSTSGGHSNAVSPCDWSDEWIALCDDQDGFVEIYRFKDELLARVARCDIPEKGFAMLGALLGSWFTSGEPRYISEEDTQTIAFVSDIGAQHLKPVFITCTSVAMITYIPSLMFYFYHMSPARMRLSSSSESIIRAKSLPSIYSAPPPSLLASRYQHQHQHQQEKKWHQSLVFQISIPLLSILFSLVGATNLVLLTIFDTARYTSVHQLLLPTSISAHIMGCLILCIWTIICLRQYRSQQQKTKYSGGIYSGDKFTLELYTPQIPISLPSLIIKFVMVGVEFGLVTLFAILTWWLKTYDEAAVMEWVVVLMFAGSSTWQKHESPYLKPRTYVRGFSQPQIPDELHKLLKKAELKSIHDLGQGYLGSGSQITQKQFLALSVVCPSLAPHSKLLESLDVYGLTKVWNNAVQMVTQSREYQAHLKLVPATPPLHFDHGDPDYPGLFLPVLMSQEQTIRSSDFSQNPTNTTKLGSPEEHKPQRASYFKSIEGRIQKLKSRCFGQVTEDSTSSDEDELYAEDSLEVREEATTNAALMTLLQCVALLVCDSPVQYEDDQKLALIDLKKLGTATPISLQWT</sequence>
<evidence type="ECO:0000256" key="2">
    <source>
        <dbReference type="SAM" id="MobiDB-lite"/>
    </source>
</evidence>
<dbReference type="SUPFAM" id="SSF75011">
    <property type="entry name" value="3-carboxy-cis,cis-mucoante lactonizing enzyme"/>
    <property type="match status" value="1"/>
</dbReference>
<keyword evidence="3" id="KW-0472">Membrane</keyword>
<keyword evidence="3" id="KW-1133">Transmembrane helix</keyword>
<keyword evidence="3" id="KW-0812">Transmembrane</keyword>
<evidence type="ECO:0000256" key="3">
    <source>
        <dbReference type="SAM" id="Phobius"/>
    </source>
</evidence>
<comment type="caution">
    <text evidence="5">The sequence shown here is derived from an EMBL/GenBank/DDBJ whole genome shotgun (WGS) entry which is preliminary data.</text>
</comment>
<evidence type="ECO:0000259" key="4">
    <source>
        <dbReference type="Pfam" id="PF10277"/>
    </source>
</evidence>
<reference evidence="6" key="1">
    <citation type="journal article" date="2015" name="Genome Announc.">
        <title>Draft genome sequence of Talaromyces cellulolyticus strain Y-94, a source of lignocellulosic biomass-degrading enzymes.</title>
        <authorList>
            <person name="Fujii T."/>
            <person name="Koike H."/>
            <person name="Sawayama S."/>
            <person name="Yano S."/>
            <person name="Inoue H."/>
        </authorList>
    </citation>
    <scope>NUCLEOTIDE SEQUENCE [LARGE SCALE GENOMIC DNA]</scope>
    <source>
        <strain evidence="6">Y-94</strain>
    </source>
</reference>
<feature type="transmembrane region" description="Helical" evidence="3">
    <location>
        <begin position="468"/>
        <end position="495"/>
    </location>
</feature>
<organism evidence="5 6">
    <name type="scientific">Talaromyces pinophilus</name>
    <name type="common">Penicillium pinophilum</name>
    <dbReference type="NCBI Taxonomy" id="128442"/>
    <lineage>
        <taxon>Eukaryota</taxon>
        <taxon>Fungi</taxon>
        <taxon>Dikarya</taxon>
        <taxon>Ascomycota</taxon>
        <taxon>Pezizomycotina</taxon>
        <taxon>Eurotiomycetes</taxon>
        <taxon>Eurotiomycetidae</taxon>
        <taxon>Eurotiales</taxon>
        <taxon>Trichocomaceae</taxon>
        <taxon>Talaromyces</taxon>
        <taxon>Talaromyces sect. Talaromyces</taxon>
    </lineage>
</organism>
<evidence type="ECO:0000313" key="5">
    <source>
        <dbReference type="EMBL" id="GAM41123.1"/>
    </source>
</evidence>
<dbReference type="InterPro" id="IPR019402">
    <property type="entry name" value="CWH43_N"/>
</dbReference>
<dbReference type="Proteomes" id="UP000053095">
    <property type="component" value="Unassembled WGS sequence"/>
</dbReference>
<feature type="compositionally biased region" description="Polar residues" evidence="2">
    <location>
        <begin position="751"/>
        <end position="766"/>
    </location>
</feature>
<dbReference type="InterPro" id="IPR015943">
    <property type="entry name" value="WD40/YVTN_repeat-like_dom_sf"/>
</dbReference>
<evidence type="ECO:0000256" key="1">
    <source>
        <dbReference type="ARBA" id="ARBA00005564"/>
    </source>
</evidence>
<dbReference type="Pfam" id="PF10282">
    <property type="entry name" value="Lactonase"/>
    <property type="match status" value="1"/>
</dbReference>
<feature type="domain" description="CWH43-like N-terminal" evidence="4">
    <location>
        <begin position="352"/>
        <end position="610"/>
    </location>
</feature>
<dbReference type="PANTHER" id="PTHR30344:SF4">
    <property type="entry name" value="CYCLASE, PUTATIVE (AFU_ORTHOLOGUE AFUA_6G11580)-RELATED"/>
    <property type="match status" value="1"/>
</dbReference>
<keyword evidence="6" id="KW-1185">Reference proteome</keyword>
<dbReference type="InterPro" id="IPR050282">
    <property type="entry name" value="Cycloisomerase_2"/>
</dbReference>
<accession>A0A6V8HND9</accession>
<protein>
    <recommendedName>
        <fullName evidence="4">CWH43-like N-terminal domain-containing protein</fullName>
    </recommendedName>
</protein>
<feature type="transmembrane region" description="Helical" evidence="3">
    <location>
        <begin position="568"/>
        <end position="592"/>
    </location>
</feature>
<dbReference type="EMBL" id="DF933837">
    <property type="protein sequence ID" value="GAM41123.1"/>
    <property type="molecule type" value="Genomic_DNA"/>
</dbReference>
<dbReference type="InterPro" id="IPR019405">
    <property type="entry name" value="Lactonase_7-beta_prop"/>
</dbReference>
<gene>
    <name evidence="5" type="ORF">TCE0_041f14007</name>
</gene>
<name>A0A6V8HND9_TALPI</name>
<dbReference type="Gene3D" id="2.130.10.10">
    <property type="entry name" value="YVTN repeat-like/Quinoprotein amine dehydrogenase"/>
    <property type="match status" value="1"/>
</dbReference>
<dbReference type="AlphaFoldDB" id="A0A6V8HND9"/>
<dbReference type="PANTHER" id="PTHR30344">
    <property type="entry name" value="6-PHOSPHOGLUCONOLACTONASE-RELATED"/>
    <property type="match status" value="1"/>
</dbReference>
<dbReference type="Pfam" id="PF10277">
    <property type="entry name" value="Frag1"/>
    <property type="match status" value="1"/>
</dbReference>
<dbReference type="FunFam" id="2.130.10.10:FF:000244">
    <property type="entry name" value="Carboxy-cis,cis-muconate cyclase"/>
    <property type="match status" value="1"/>
</dbReference>
<comment type="similarity">
    <text evidence="1">Belongs to the cycloisomerase 2 family.</text>
</comment>
<feature type="transmembrane region" description="Helical" evidence="3">
    <location>
        <begin position="393"/>
        <end position="414"/>
    </location>
</feature>
<dbReference type="GO" id="GO:0017057">
    <property type="term" value="F:6-phosphogluconolactonase activity"/>
    <property type="evidence" value="ECO:0007669"/>
    <property type="project" value="TreeGrafter"/>
</dbReference>
<feature type="region of interest" description="Disordered" evidence="2">
    <location>
        <begin position="751"/>
        <end position="775"/>
    </location>
</feature>
<proteinExistence type="inferred from homology"/>